<sequence length="58" mass="6687">RILSFKHHAEQMIQHCKGCLASLKAMVVAQLEQQLLVLLFHQLYMSVADYRLGILMMS</sequence>
<name>A0A0B6ZI02_9EUPU</name>
<organism evidence="1">
    <name type="scientific">Arion vulgaris</name>
    <dbReference type="NCBI Taxonomy" id="1028688"/>
    <lineage>
        <taxon>Eukaryota</taxon>
        <taxon>Metazoa</taxon>
        <taxon>Spiralia</taxon>
        <taxon>Lophotrochozoa</taxon>
        <taxon>Mollusca</taxon>
        <taxon>Gastropoda</taxon>
        <taxon>Heterobranchia</taxon>
        <taxon>Euthyneura</taxon>
        <taxon>Panpulmonata</taxon>
        <taxon>Eupulmonata</taxon>
        <taxon>Stylommatophora</taxon>
        <taxon>Helicina</taxon>
        <taxon>Arionoidea</taxon>
        <taxon>Arionidae</taxon>
        <taxon>Arion</taxon>
    </lineage>
</organism>
<dbReference type="EMBL" id="HACG01021394">
    <property type="protein sequence ID" value="CEK68259.1"/>
    <property type="molecule type" value="Transcribed_RNA"/>
</dbReference>
<proteinExistence type="predicted"/>
<evidence type="ECO:0000313" key="1">
    <source>
        <dbReference type="EMBL" id="CEK68259.1"/>
    </source>
</evidence>
<reference evidence="1" key="1">
    <citation type="submission" date="2014-12" db="EMBL/GenBank/DDBJ databases">
        <title>Insight into the proteome of Arion vulgaris.</title>
        <authorList>
            <person name="Aradska J."/>
            <person name="Bulat T."/>
            <person name="Smidak R."/>
            <person name="Sarate P."/>
            <person name="Gangsoo J."/>
            <person name="Sialana F."/>
            <person name="Bilban M."/>
            <person name="Lubec G."/>
        </authorList>
    </citation>
    <scope>NUCLEOTIDE SEQUENCE</scope>
    <source>
        <tissue evidence="1">Skin</tissue>
    </source>
</reference>
<dbReference type="AlphaFoldDB" id="A0A0B6ZI02"/>
<feature type="non-terminal residue" evidence="1">
    <location>
        <position position="1"/>
    </location>
</feature>
<gene>
    <name evidence="1" type="primary">ORF65688</name>
</gene>
<protein>
    <submittedName>
        <fullName evidence="1">Uncharacterized protein</fullName>
    </submittedName>
</protein>
<accession>A0A0B6ZI02</accession>